<organism evidence="2 3">
    <name type="scientific">Apiospora hydei</name>
    <dbReference type="NCBI Taxonomy" id="1337664"/>
    <lineage>
        <taxon>Eukaryota</taxon>
        <taxon>Fungi</taxon>
        <taxon>Dikarya</taxon>
        <taxon>Ascomycota</taxon>
        <taxon>Pezizomycotina</taxon>
        <taxon>Sordariomycetes</taxon>
        <taxon>Xylariomycetidae</taxon>
        <taxon>Amphisphaeriales</taxon>
        <taxon>Apiosporaceae</taxon>
        <taxon>Apiospora</taxon>
    </lineage>
</organism>
<name>A0ABR1V5K7_9PEZI</name>
<dbReference type="PANTHER" id="PTHR48148:SF3">
    <property type="entry name" value="KERATINOCYTE PROLINE-RICH PROTEIN"/>
    <property type="match status" value="1"/>
</dbReference>
<accession>A0ABR1V5K7</accession>
<feature type="region of interest" description="Disordered" evidence="1">
    <location>
        <begin position="389"/>
        <end position="410"/>
    </location>
</feature>
<dbReference type="GeneID" id="92050602"/>
<keyword evidence="3" id="KW-1185">Reference proteome</keyword>
<sequence>MAFTDHAPTPIAQLNPQLPSQTATVRGVVTIVWPYSSTTGSLSFTLAEPEFRLRRPNGQIRVNFAGHVAKTVSSSGIGSGDELLISLDGVEWEPAATNRRLSGAGHEWQLKFSQKLRLQAPVVGPAADMEISLPASFKLAPAQNRSLKRFADGEFASPAFIKRAQVSYGSLFEDGFDIFEDALGMFEEDGGARGRGRKRSKFGRGSGAWRYTSQSPARSPEPEPEPELDPEPESEPESEPEPEPELEPQPENELEVREEEAVSESKSGRPSPSPGPQRPQMTDEGCQTMEIDLPGPPHGFGSSTASMHLYQPIQGTDALTDHMNGFLDEGHRSMSSGEWGIAPMSRESRADIGLSIDEGQGRTHFGHAIELDLGVAGSQIQHHWVPQASEVDPNLSSGPDAQPPTQSAAFPPEYASGFSSNLSAVRFGFGEPEVSQYDVVQLGPHQHHHDLHYPPLEMQATASMDANHGVPSNPFAAPVTVSYPDPEPATTPANPFLPQENVPANLPQHAAPSSWAPINNNMSSAHPVSEKRSVSTDGKSPDTALVIDNSDAEEDAGEMKPETNMSEPVSLESEQVLQSNHPEWSDVEGNNYENEVDAQYSDDDEPEYDDNEKGGDYDTRNYIGPNDDEDDSHDEDLRPHPLEPEFDDGDGEEWDEDDDLLQEDDGELDYDYDDDEEQEDAMEVDTPLQQRQPPPGTKSAPVVIDLLSSDDEDDEEPVPQPPSRTVLPATRQGPAVPEVAPSSPQYSSESDVEDVEDIEEVVDVEDDEEIISDDAEAEDDGEDEVEEDMSEYDDGDGEPQSDISDSRELDAHMEDVQDDIVSKSEKHSPLVEGQEKLVILSSPGKTRNPMGQAGEDQKAPKTRLQVDDNVPMSDADRGA</sequence>
<proteinExistence type="predicted"/>
<protein>
    <recommendedName>
        <fullName evidence="4">Telomeric single stranded DNA binding POT1/Cdc13 domain-containing protein</fullName>
    </recommendedName>
</protein>
<dbReference type="EMBL" id="JAQQWN010000009">
    <property type="protein sequence ID" value="KAK8066481.1"/>
    <property type="molecule type" value="Genomic_DNA"/>
</dbReference>
<feature type="compositionally biased region" description="Acidic residues" evidence="1">
    <location>
        <begin position="708"/>
        <end position="717"/>
    </location>
</feature>
<dbReference type="Proteomes" id="UP001433268">
    <property type="component" value="Unassembled WGS sequence"/>
</dbReference>
<feature type="compositionally biased region" description="Acidic residues" evidence="1">
    <location>
        <begin position="750"/>
        <end position="799"/>
    </location>
</feature>
<evidence type="ECO:0000256" key="1">
    <source>
        <dbReference type="SAM" id="MobiDB-lite"/>
    </source>
</evidence>
<feature type="compositionally biased region" description="Acidic residues" evidence="1">
    <location>
        <begin position="222"/>
        <end position="262"/>
    </location>
</feature>
<reference evidence="2 3" key="1">
    <citation type="submission" date="2023-01" db="EMBL/GenBank/DDBJ databases">
        <title>Analysis of 21 Apiospora genomes using comparative genomics revels a genus with tremendous synthesis potential of carbohydrate active enzymes and secondary metabolites.</title>
        <authorList>
            <person name="Sorensen T."/>
        </authorList>
    </citation>
    <scope>NUCLEOTIDE SEQUENCE [LARGE SCALE GENOMIC DNA]</scope>
    <source>
        <strain evidence="2 3">CBS 114990</strain>
    </source>
</reference>
<evidence type="ECO:0000313" key="3">
    <source>
        <dbReference type="Proteomes" id="UP001433268"/>
    </source>
</evidence>
<evidence type="ECO:0008006" key="4">
    <source>
        <dbReference type="Google" id="ProtNLM"/>
    </source>
</evidence>
<gene>
    <name evidence="2" type="ORF">PG997_013228</name>
</gene>
<feature type="region of interest" description="Disordered" evidence="1">
    <location>
        <begin position="465"/>
        <end position="879"/>
    </location>
</feature>
<feature type="compositionally biased region" description="Acidic residues" evidence="1">
    <location>
        <begin position="644"/>
        <end position="683"/>
    </location>
</feature>
<feature type="compositionally biased region" description="Acidic residues" evidence="1">
    <location>
        <begin position="594"/>
        <end position="610"/>
    </location>
</feature>
<feature type="compositionally biased region" description="Polar residues" evidence="1">
    <location>
        <begin position="516"/>
        <end position="526"/>
    </location>
</feature>
<feature type="compositionally biased region" description="Polar residues" evidence="1">
    <location>
        <begin position="563"/>
        <end position="582"/>
    </location>
</feature>
<dbReference type="PANTHER" id="PTHR48148">
    <property type="entry name" value="KERATINOCYTE PROLINE-RICH PROTEIN"/>
    <property type="match status" value="1"/>
</dbReference>
<dbReference type="RefSeq" id="XP_066663234.1">
    <property type="nucleotide sequence ID" value="XM_066817542.1"/>
</dbReference>
<comment type="caution">
    <text evidence="2">The sequence shown here is derived from an EMBL/GenBank/DDBJ whole genome shotgun (WGS) entry which is preliminary data.</text>
</comment>
<feature type="compositionally biased region" description="Basic and acidic residues" evidence="1">
    <location>
        <begin position="804"/>
        <end position="835"/>
    </location>
</feature>
<feature type="compositionally biased region" description="Polar residues" evidence="1">
    <location>
        <begin position="394"/>
        <end position="408"/>
    </location>
</feature>
<feature type="region of interest" description="Disordered" evidence="1">
    <location>
        <begin position="188"/>
        <end position="294"/>
    </location>
</feature>
<evidence type="ECO:0000313" key="2">
    <source>
        <dbReference type="EMBL" id="KAK8066481.1"/>
    </source>
</evidence>